<organism evidence="2 3">
    <name type="scientific">Cystoisospora suis</name>
    <dbReference type="NCBI Taxonomy" id="483139"/>
    <lineage>
        <taxon>Eukaryota</taxon>
        <taxon>Sar</taxon>
        <taxon>Alveolata</taxon>
        <taxon>Apicomplexa</taxon>
        <taxon>Conoidasida</taxon>
        <taxon>Coccidia</taxon>
        <taxon>Eucoccidiorida</taxon>
        <taxon>Eimeriorina</taxon>
        <taxon>Sarcocystidae</taxon>
        <taxon>Cystoisospora</taxon>
    </lineage>
</organism>
<dbReference type="GeneID" id="94429362"/>
<reference evidence="2 3" key="1">
    <citation type="journal article" date="2017" name="Int. J. Parasitol.">
        <title>The genome of the protozoan parasite Cystoisospora suis and a reverse vaccinology approach to identify vaccine candidates.</title>
        <authorList>
            <person name="Palmieri N."/>
            <person name="Shrestha A."/>
            <person name="Ruttkowski B."/>
            <person name="Beck T."/>
            <person name="Vogl C."/>
            <person name="Tomley F."/>
            <person name="Blake D.P."/>
            <person name="Joachim A."/>
        </authorList>
    </citation>
    <scope>NUCLEOTIDE SEQUENCE [LARGE SCALE GENOMIC DNA]</scope>
    <source>
        <strain evidence="2 3">Wien I</strain>
    </source>
</reference>
<comment type="caution">
    <text evidence="2">The sequence shown here is derived from an EMBL/GenBank/DDBJ whole genome shotgun (WGS) entry which is preliminary data.</text>
</comment>
<keyword evidence="3" id="KW-1185">Reference proteome</keyword>
<name>A0A2C6KRW5_9APIC</name>
<feature type="compositionally biased region" description="Basic and acidic residues" evidence="1">
    <location>
        <begin position="198"/>
        <end position="207"/>
    </location>
</feature>
<feature type="region of interest" description="Disordered" evidence="1">
    <location>
        <begin position="159"/>
        <end position="264"/>
    </location>
</feature>
<sequence length="396" mass="44962">MNLLSPGVARGEEEKDVSLRDVRNKISSSSSSSYRHRSCLGSPYPSSPLYHSSSPMFLSSSSSRGDACAPPLPLPTSSLPSSRKTSFMNENEDEQDEEAKRSFFRNVPLHYAKYYVHVPRMKKFIEQIARDAYQRNSAARIKKQLKSMQENETLVSVGLHVSSPSPSTQNAFSSSSSAASAPAVPAGEDLEEKRRRRRGEEEEHATDTRALPSASRGAERLEKEEEILDGEKKKSAREENFLSAGKKKDEEKREEKEEEEERDVKGMDIAVASLKKIQTSPGTNLQGQVELLSLLPESRFRALTQQQVQRLNFFVQNREREVNTQLTHIWKAIQMIRKEGEFTQDVAARMAEELEAQSAEITHLDFFVRTNYKALVELGYFFDRLLHVCPFYLSYL</sequence>
<dbReference type="Proteomes" id="UP000221165">
    <property type="component" value="Unassembled WGS sequence"/>
</dbReference>
<evidence type="ECO:0000313" key="2">
    <source>
        <dbReference type="EMBL" id="PHJ20177.1"/>
    </source>
</evidence>
<evidence type="ECO:0000313" key="3">
    <source>
        <dbReference type="Proteomes" id="UP000221165"/>
    </source>
</evidence>
<feature type="region of interest" description="Disordered" evidence="1">
    <location>
        <begin position="1"/>
        <end position="39"/>
    </location>
</feature>
<feature type="compositionally biased region" description="Low complexity" evidence="1">
    <location>
        <begin position="53"/>
        <end position="63"/>
    </location>
</feature>
<feature type="compositionally biased region" description="Low complexity" evidence="1">
    <location>
        <begin position="162"/>
        <end position="186"/>
    </location>
</feature>
<feature type="compositionally biased region" description="Basic and acidic residues" evidence="1">
    <location>
        <begin position="10"/>
        <end position="24"/>
    </location>
</feature>
<dbReference type="VEuPathDB" id="ToxoDB:CSUI_005986"/>
<feature type="compositionally biased region" description="Basic and acidic residues" evidence="1">
    <location>
        <begin position="217"/>
        <end position="255"/>
    </location>
</feature>
<proteinExistence type="predicted"/>
<accession>A0A2C6KRW5</accession>
<protein>
    <submittedName>
        <fullName evidence="2">Vtc domain-containing protein</fullName>
    </submittedName>
</protein>
<gene>
    <name evidence="2" type="ORF">CSUI_005986</name>
</gene>
<feature type="region of interest" description="Disordered" evidence="1">
    <location>
        <begin position="53"/>
        <end position="99"/>
    </location>
</feature>
<evidence type="ECO:0000256" key="1">
    <source>
        <dbReference type="SAM" id="MobiDB-lite"/>
    </source>
</evidence>
<dbReference type="AlphaFoldDB" id="A0A2C6KRW5"/>
<dbReference type="RefSeq" id="XP_067921868.1">
    <property type="nucleotide sequence ID" value="XM_068066151.1"/>
</dbReference>
<dbReference type="EMBL" id="MIGC01002975">
    <property type="protein sequence ID" value="PHJ20177.1"/>
    <property type="molecule type" value="Genomic_DNA"/>
</dbReference>